<evidence type="ECO:0000313" key="1">
    <source>
        <dbReference type="EMBL" id="KKM02566.1"/>
    </source>
</evidence>
<proteinExistence type="predicted"/>
<dbReference type="EMBL" id="LAZR01016897">
    <property type="protein sequence ID" value="KKM02566.1"/>
    <property type="molecule type" value="Genomic_DNA"/>
</dbReference>
<accession>A0A0F9J9N9</accession>
<dbReference type="AlphaFoldDB" id="A0A0F9J9N9"/>
<sequence>MATDGEKTYIGNQIDLLIEQYKITNNEFVEIIDNIKIDRDWNNG</sequence>
<comment type="caution">
    <text evidence="1">The sequence shown here is derived from an EMBL/GenBank/DDBJ whole genome shotgun (WGS) entry which is preliminary data.</text>
</comment>
<name>A0A0F9J9N9_9ZZZZ</name>
<gene>
    <name evidence="1" type="ORF">LCGC14_1783230</name>
</gene>
<organism evidence="1">
    <name type="scientific">marine sediment metagenome</name>
    <dbReference type="NCBI Taxonomy" id="412755"/>
    <lineage>
        <taxon>unclassified sequences</taxon>
        <taxon>metagenomes</taxon>
        <taxon>ecological metagenomes</taxon>
    </lineage>
</organism>
<protein>
    <submittedName>
        <fullName evidence="1">Uncharacterized protein</fullName>
    </submittedName>
</protein>
<reference evidence="1" key="1">
    <citation type="journal article" date="2015" name="Nature">
        <title>Complex archaea that bridge the gap between prokaryotes and eukaryotes.</title>
        <authorList>
            <person name="Spang A."/>
            <person name="Saw J.H."/>
            <person name="Jorgensen S.L."/>
            <person name="Zaremba-Niedzwiedzka K."/>
            <person name="Martijn J."/>
            <person name="Lind A.E."/>
            <person name="van Eijk R."/>
            <person name="Schleper C."/>
            <person name="Guy L."/>
            <person name="Ettema T.J."/>
        </authorList>
    </citation>
    <scope>NUCLEOTIDE SEQUENCE</scope>
</reference>